<name>A0A4Q2SAW4_9ACTN</name>
<keyword evidence="1" id="KW-0472">Membrane</keyword>
<accession>A0A4Q2SAW4</accession>
<organism evidence="2 3">
    <name type="scientific">Nocardioides ganghwensis</name>
    <dbReference type="NCBI Taxonomy" id="252230"/>
    <lineage>
        <taxon>Bacteria</taxon>
        <taxon>Bacillati</taxon>
        <taxon>Actinomycetota</taxon>
        <taxon>Actinomycetes</taxon>
        <taxon>Propionibacteriales</taxon>
        <taxon>Nocardioidaceae</taxon>
        <taxon>Nocardioides</taxon>
    </lineage>
</organism>
<comment type="caution">
    <text evidence="2">The sequence shown here is derived from an EMBL/GenBank/DDBJ whole genome shotgun (WGS) entry which is preliminary data.</text>
</comment>
<evidence type="ECO:0000313" key="2">
    <source>
        <dbReference type="EMBL" id="RYC01111.1"/>
    </source>
</evidence>
<dbReference type="OrthoDB" id="9918962at2"/>
<gene>
    <name evidence="2" type="ORF">EUA07_12020</name>
</gene>
<keyword evidence="3" id="KW-1185">Reference proteome</keyword>
<feature type="transmembrane region" description="Helical" evidence="1">
    <location>
        <begin position="61"/>
        <end position="86"/>
    </location>
</feature>
<keyword evidence="1" id="KW-1133">Transmembrane helix</keyword>
<protein>
    <submittedName>
        <fullName evidence="2">Uncharacterized protein</fullName>
    </submittedName>
</protein>
<keyword evidence="1" id="KW-0812">Transmembrane</keyword>
<dbReference type="Proteomes" id="UP000293291">
    <property type="component" value="Unassembled WGS sequence"/>
</dbReference>
<evidence type="ECO:0000256" key="1">
    <source>
        <dbReference type="SAM" id="Phobius"/>
    </source>
</evidence>
<dbReference type="AlphaFoldDB" id="A0A4Q2SAW4"/>
<proteinExistence type="predicted"/>
<dbReference type="EMBL" id="SDWU01000012">
    <property type="protein sequence ID" value="RYC01111.1"/>
    <property type="molecule type" value="Genomic_DNA"/>
</dbReference>
<sequence length="89" mass="9549">MLAAFAIQASICLVAWFVVNDMSRGRGVWYNKDFNEWLMLSTISALIVVGSAGLTLRPRRLVISVAAGCFLALTSGVAVFLGWAVLNSA</sequence>
<evidence type="ECO:0000313" key="3">
    <source>
        <dbReference type="Proteomes" id="UP000293291"/>
    </source>
</evidence>
<feature type="transmembrane region" description="Helical" evidence="1">
    <location>
        <begin position="37"/>
        <end position="54"/>
    </location>
</feature>
<dbReference type="RefSeq" id="WP_129455412.1">
    <property type="nucleotide sequence ID" value="NZ_JACXYX010000006.1"/>
</dbReference>
<reference evidence="2 3" key="1">
    <citation type="submission" date="2019-01" db="EMBL/GenBank/DDBJ databases">
        <title>Novel species of Nocardioides.</title>
        <authorList>
            <person name="Liu Q."/>
            <person name="Xin Y.-H."/>
        </authorList>
    </citation>
    <scope>NUCLEOTIDE SEQUENCE [LARGE SCALE GENOMIC DNA]</scope>
    <source>
        <strain evidence="2 3">CGMCC 4.6875</strain>
    </source>
</reference>